<dbReference type="Proteomes" id="UP000526302">
    <property type="component" value="Unassembled WGS sequence"/>
</dbReference>
<gene>
    <name evidence="1" type="ORF">GX950_02240</name>
</gene>
<evidence type="ECO:0000313" key="2">
    <source>
        <dbReference type="Proteomes" id="UP000526302"/>
    </source>
</evidence>
<evidence type="ECO:0000313" key="1">
    <source>
        <dbReference type="EMBL" id="NMA44607.1"/>
    </source>
</evidence>
<proteinExistence type="predicted"/>
<accession>A0A7K4BZG3</accession>
<reference evidence="1 2" key="1">
    <citation type="journal article" date="2020" name="Biotechnol. Biofuels">
        <title>New insights from the biogas microbiome by comprehensive genome-resolved metagenomics of nearly 1600 species originating from multiple anaerobic digesters.</title>
        <authorList>
            <person name="Campanaro S."/>
            <person name="Treu L."/>
            <person name="Rodriguez-R L.M."/>
            <person name="Kovalovszki A."/>
            <person name="Ziels R.M."/>
            <person name="Maus I."/>
            <person name="Zhu X."/>
            <person name="Kougias P.G."/>
            <person name="Basile A."/>
            <person name="Luo G."/>
            <person name="Schluter A."/>
            <person name="Konstantinidis K.T."/>
            <person name="Angelidaki I."/>
        </authorList>
    </citation>
    <scope>NUCLEOTIDE SEQUENCE [LARGE SCALE GENOMIC DNA]</scope>
    <source>
        <strain evidence="1">AS22ysBPME_79</strain>
    </source>
</reference>
<dbReference type="AlphaFoldDB" id="A0A7K4BZG3"/>
<comment type="caution">
    <text evidence="1">The sequence shown here is derived from an EMBL/GenBank/DDBJ whole genome shotgun (WGS) entry which is preliminary data.</text>
</comment>
<name>A0A7K4BZG3_9ARCH</name>
<organism evidence="1 2">
    <name type="scientific">Candidatus Iainarchaeum sp</name>
    <dbReference type="NCBI Taxonomy" id="3101447"/>
    <lineage>
        <taxon>Archaea</taxon>
        <taxon>Candidatus Iainarchaeota</taxon>
        <taxon>Candidatus Iainarchaeia</taxon>
        <taxon>Candidatus Iainarchaeales</taxon>
        <taxon>Candidatus Iainarchaeaceae</taxon>
        <taxon>Candidatus Iainarchaeum</taxon>
    </lineage>
</organism>
<protein>
    <submittedName>
        <fullName evidence="1">Uncharacterized protein</fullName>
    </submittedName>
</protein>
<sequence>MKPVKSIKVGSIEVAVWENTSKEGNKFFTTTMNRNYKDKEEWKKTDSLRVDDLPKAILALKEAYHFAAIKSE</sequence>
<dbReference type="EMBL" id="JAAZKV010000018">
    <property type="protein sequence ID" value="NMA44607.1"/>
    <property type="molecule type" value="Genomic_DNA"/>
</dbReference>